<proteinExistence type="predicted"/>
<protein>
    <submittedName>
        <fullName evidence="2">6238_t:CDS:1</fullName>
    </submittedName>
</protein>
<keyword evidence="3" id="KW-1185">Reference proteome</keyword>
<feature type="non-terminal residue" evidence="2">
    <location>
        <position position="56"/>
    </location>
</feature>
<feature type="non-terminal residue" evidence="2">
    <location>
        <position position="1"/>
    </location>
</feature>
<evidence type="ECO:0000313" key="2">
    <source>
        <dbReference type="EMBL" id="CAG8842224.1"/>
    </source>
</evidence>
<sequence length="56" mass="5682">KAKGFIDKAKGIIKGSVDKAAGITNPIIKNAAGKTTGNEAADKIENTNAARTPSNT</sequence>
<evidence type="ECO:0000313" key="3">
    <source>
        <dbReference type="Proteomes" id="UP000789901"/>
    </source>
</evidence>
<accession>A0ABN7WWC1</accession>
<name>A0ABN7WWC1_GIGMA</name>
<comment type="caution">
    <text evidence="2">The sequence shown here is derived from an EMBL/GenBank/DDBJ whole genome shotgun (WGS) entry which is preliminary data.</text>
</comment>
<organism evidence="2 3">
    <name type="scientific">Gigaspora margarita</name>
    <dbReference type="NCBI Taxonomy" id="4874"/>
    <lineage>
        <taxon>Eukaryota</taxon>
        <taxon>Fungi</taxon>
        <taxon>Fungi incertae sedis</taxon>
        <taxon>Mucoromycota</taxon>
        <taxon>Glomeromycotina</taxon>
        <taxon>Glomeromycetes</taxon>
        <taxon>Diversisporales</taxon>
        <taxon>Gigasporaceae</taxon>
        <taxon>Gigaspora</taxon>
    </lineage>
</organism>
<feature type="region of interest" description="Disordered" evidence="1">
    <location>
        <begin position="33"/>
        <end position="56"/>
    </location>
</feature>
<feature type="compositionally biased region" description="Polar residues" evidence="1">
    <location>
        <begin position="46"/>
        <end position="56"/>
    </location>
</feature>
<dbReference type="EMBL" id="CAJVQB010068345">
    <property type="protein sequence ID" value="CAG8842224.1"/>
    <property type="molecule type" value="Genomic_DNA"/>
</dbReference>
<reference evidence="2 3" key="1">
    <citation type="submission" date="2021-06" db="EMBL/GenBank/DDBJ databases">
        <authorList>
            <person name="Kallberg Y."/>
            <person name="Tangrot J."/>
            <person name="Rosling A."/>
        </authorList>
    </citation>
    <scope>NUCLEOTIDE SEQUENCE [LARGE SCALE GENOMIC DNA]</scope>
    <source>
        <strain evidence="2 3">120-4 pot B 10/14</strain>
    </source>
</reference>
<gene>
    <name evidence="2" type="ORF">GMARGA_LOCUS35868</name>
</gene>
<dbReference type="Proteomes" id="UP000789901">
    <property type="component" value="Unassembled WGS sequence"/>
</dbReference>
<evidence type="ECO:0000256" key="1">
    <source>
        <dbReference type="SAM" id="MobiDB-lite"/>
    </source>
</evidence>